<sequence>MTESTAENVRNLPQSSSAISDEQIEDTEEEVDDLNRPKNVVPSAINFEGFSFAKLMSIEEYKDLGEKLIQYQIDKMKKEKTLPKETKDSDQKCSIAGCNFRRRRGHITCQVHQSVVKIVMRRTNGLKCSVDHCNRRTEISSKDKLCCLCSTIDEIYRVPPIPKNQNTNLINKTEMRQIACNDIQMRLRPWLFYLLVTENPDFDISDLVLYGGFTRRQIVERLEDHKKIKAYTWIYIWRSYEFL</sequence>
<dbReference type="EMBL" id="JADBJN010000001">
    <property type="protein sequence ID" value="KAG5683340.1"/>
    <property type="molecule type" value="Genomic_DNA"/>
</dbReference>
<evidence type="ECO:0000256" key="1">
    <source>
        <dbReference type="SAM" id="MobiDB-lite"/>
    </source>
</evidence>
<feature type="compositionally biased region" description="Acidic residues" evidence="1">
    <location>
        <begin position="22"/>
        <end position="32"/>
    </location>
</feature>
<feature type="region of interest" description="Disordered" evidence="1">
    <location>
        <begin position="1"/>
        <end position="34"/>
    </location>
</feature>
<dbReference type="Proteomes" id="UP001107558">
    <property type="component" value="Chromosome 1"/>
</dbReference>
<name>A0A9J6CN36_POLVA</name>
<protein>
    <submittedName>
        <fullName evidence="2">Uncharacterized protein</fullName>
    </submittedName>
</protein>
<organism evidence="2 3">
    <name type="scientific">Polypedilum vanderplanki</name>
    <name type="common">Sleeping chironomid midge</name>
    <dbReference type="NCBI Taxonomy" id="319348"/>
    <lineage>
        <taxon>Eukaryota</taxon>
        <taxon>Metazoa</taxon>
        <taxon>Ecdysozoa</taxon>
        <taxon>Arthropoda</taxon>
        <taxon>Hexapoda</taxon>
        <taxon>Insecta</taxon>
        <taxon>Pterygota</taxon>
        <taxon>Neoptera</taxon>
        <taxon>Endopterygota</taxon>
        <taxon>Diptera</taxon>
        <taxon>Nematocera</taxon>
        <taxon>Chironomoidea</taxon>
        <taxon>Chironomidae</taxon>
        <taxon>Chironominae</taxon>
        <taxon>Polypedilum</taxon>
        <taxon>Polypedilum</taxon>
    </lineage>
</organism>
<accession>A0A9J6CN36</accession>
<evidence type="ECO:0000313" key="2">
    <source>
        <dbReference type="EMBL" id="KAG5683340.1"/>
    </source>
</evidence>
<keyword evidence="3" id="KW-1185">Reference proteome</keyword>
<comment type="caution">
    <text evidence="2">The sequence shown here is derived from an EMBL/GenBank/DDBJ whole genome shotgun (WGS) entry which is preliminary data.</text>
</comment>
<reference evidence="2" key="1">
    <citation type="submission" date="2021-03" db="EMBL/GenBank/DDBJ databases">
        <title>Chromosome level genome of the anhydrobiotic midge Polypedilum vanderplanki.</title>
        <authorList>
            <person name="Yoshida Y."/>
            <person name="Kikawada T."/>
            <person name="Gusev O."/>
        </authorList>
    </citation>
    <scope>NUCLEOTIDE SEQUENCE</scope>
    <source>
        <strain evidence="2">NIAS01</strain>
        <tissue evidence="2">Whole body or cell culture</tissue>
    </source>
</reference>
<gene>
    <name evidence="2" type="ORF">PVAND_012626</name>
</gene>
<evidence type="ECO:0000313" key="3">
    <source>
        <dbReference type="Proteomes" id="UP001107558"/>
    </source>
</evidence>
<proteinExistence type="predicted"/>
<dbReference type="AlphaFoldDB" id="A0A9J6CN36"/>
<feature type="compositionally biased region" description="Polar residues" evidence="1">
    <location>
        <begin position="1"/>
        <end position="20"/>
    </location>
</feature>